<dbReference type="Pfam" id="PF12796">
    <property type="entry name" value="Ank_2"/>
    <property type="match status" value="1"/>
</dbReference>
<feature type="repeat" description="ANK" evidence="1">
    <location>
        <begin position="196"/>
        <end position="220"/>
    </location>
</feature>
<evidence type="ECO:0000313" key="3">
    <source>
        <dbReference type="EMBL" id="CAK7339105.1"/>
    </source>
</evidence>
<keyword evidence="4" id="KW-1185">Reference proteome</keyword>
<evidence type="ECO:0000259" key="2">
    <source>
        <dbReference type="Pfam" id="PF13961"/>
    </source>
</evidence>
<dbReference type="InterPro" id="IPR025314">
    <property type="entry name" value="DUF4219"/>
</dbReference>
<feature type="repeat" description="ANK" evidence="1">
    <location>
        <begin position="161"/>
        <end position="183"/>
    </location>
</feature>
<feature type="domain" description="DUF4219" evidence="2">
    <location>
        <begin position="41"/>
        <end position="67"/>
    </location>
</feature>
<dbReference type="SMART" id="SM00248">
    <property type="entry name" value="ANK"/>
    <property type="match status" value="3"/>
</dbReference>
<dbReference type="PANTHER" id="PTHR47303">
    <property type="match status" value="1"/>
</dbReference>
<proteinExistence type="predicted"/>
<reference evidence="3 4" key="1">
    <citation type="submission" date="2024-01" db="EMBL/GenBank/DDBJ databases">
        <authorList>
            <person name="Waweru B."/>
        </authorList>
    </citation>
    <scope>NUCLEOTIDE SEQUENCE [LARGE SCALE GENOMIC DNA]</scope>
</reference>
<organism evidence="3 4">
    <name type="scientific">Dovyalis caffra</name>
    <dbReference type="NCBI Taxonomy" id="77055"/>
    <lineage>
        <taxon>Eukaryota</taxon>
        <taxon>Viridiplantae</taxon>
        <taxon>Streptophyta</taxon>
        <taxon>Embryophyta</taxon>
        <taxon>Tracheophyta</taxon>
        <taxon>Spermatophyta</taxon>
        <taxon>Magnoliopsida</taxon>
        <taxon>eudicotyledons</taxon>
        <taxon>Gunneridae</taxon>
        <taxon>Pentapetalae</taxon>
        <taxon>rosids</taxon>
        <taxon>fabids</taxon>
        <taxon>Malpighiales</taxon>
        <taxon>Salicaceae</taxon>
        <taxon>Flacourtieae</taxon>
        <taxon>Dovyalis</taxon>
    </lineage>
</organism>
<dbReference type="InterPro" id="IPR002110">
    <property type="entry name" value="Ankyrin_rpt"/>
</dbReference>
<dbReference type="AlphaFoldDB" id="A0AAV1RR03"/>
<dbReference type="PROSITE" id="PS50297">
    <property type="entry name" value="ANK_REP_REGION"/>
    <property type="match status" value="2"/>
</dbReference>
<keyword evidence="1" id="KW-0040">ANK repeat</keyword>
<dbReference type="Gene3D" id="1.25.40.20">
    <property type="entry name" value="Ankyrin repeat-containing domain"/>
    <property type="match status" value="1"/>
</dbReference>
<dbReference type="EMBL" id="CAWUPB010001157">
    <property type="protein sequence ID" value="CAK7339105.1"/>
    <property type="molecule type" value="Genomic_DNA"/>
</dbReference>
<evidence type="ECO:0000313" key="4">
    <source>
        <dbReference type="Proteomes" id="UP001314170"/>
    </source>
</evidence>
<sequence>MATAKLMCSAQRRRTMWRGIQLRNFESQAISMASAIVPEILSKDNYDDWSVCMKNYLRAQDLWDIIEGPNSKPPNQAVTEAEFKAWMKKMLQLYMPFKFHVGLIYILRLGRPIQPKLLGKINNEYNRVPKLLKYINQGDWHSVGNFIDEYPNVINAKITSDGQTPLHKATCEGKVEIVGKLVKLMSPEALAVQDVYGNTALHYAAARGMTRMARYMVEKNDTLVTIANNWGIIPTLYACAGGQRDMTAYLLTKTSFRSLSLGHASVLLQCAIVFNMFGKSYTPLPLSFQIVRN</sequence>
<accession>A0AAV1RR03</accession>
<dbReference type="Proteomes" id="UP001314170">
    <property type="component" value="Unassembled WGS sequence"/>
</dbReference>
<protein>
    <recommendedName>
        <fullName evidence="2">DUF4219 domain-containing protein</fullName>
    </recommendedName>
</protein>
<dbReference type="PROSITE" id="PS50088">
    <property type="entry name" value="ANK_REPEAT"/>
    <property type="match status" value="2"/>
</dbReference>
<gene>
    <name evidence="3" type="ORF">DCAF_LOCUS14153</name>
</gene>
<dbReference type="Pfam" id="PF13961">
    <property type="entry name" value="DUF4219"/>
    <property type="match status" value="1"/>
</dbReference>
<comment type="caution">
    <text evidence="3">The sequence shown here is derived from an EMBL/GenBank/DDBJ whole genome shotgun (WGS) entry which is preliminary data.</text>
</comment>
<name>A0AAV1RR03_9ROSI</name>
<evidence type="ECO:0000256" key="1">
    <source>
        <dbReference type="PROSITE-ProRule" id="PRU00023"/>
    </source>
</evidence>
<dbReference type="InterPro" id="IPR036770">
    <property type="entry name" value="Ankyrin_rpt-contain_sf"/>
</dbReference>
<dbReference type="PANTHER" id="PTHR47303:SF1">
    <property type="entry name" value="NF-KAPPA-B INHIBITOR BETA"/>
    <property type="match status" value="1"/>
</dbReference>
<dbReference type="SUPFAM" id="SSF48403">
    <property type="entry name" value="Ankyrin repeat"/>
    <property type="match status" value="1"/>
</dbReference>